<dbReference type="EMBL" id="UFTT01000002">
    <property type="protein sequence ID" value="SUV65668.1"/>
    <property type="molecule type" value="Genomic_DNA"/>
</dbReference>
<name>A0A381A3W5_BORPT</name>
<organism evidence="1 2">
    <name type="scientific">Bordetella pertussis</name>
    <dbReference type="NCBI Taxonomy" id="520"/>
    <lineage>
        <taxon>Bacteria</taxon>
        <taxon>Pseudomonadati</taxon>
        <taxon>Pseudomonadota</taxon>
        <taxon>Betaproteobacteria</taxon>
        <taxon>Burkholderiales</taxon>
        <taxon>Alcaligenaceae</taxon>
        <taxon>Bordetella</taxon>
    </lineage>
</organism>
<gene>
    <name evidence="1" type="ORF">NCTC10911_02705</name>
</gene>
<evidence type="ECO:0000313" key="1">
    <source>
        <dbReference type="EMBL" id="SUV65668.1"/>
    </source>
</evidence>
<dbReference type="GeneID" id="69603764"/>
<protein>
    <submittedName>
        <fullName evidence="1">Uncharacterized protein</fullName>
    </submittedName>
</protein>
<accession>A0A381A3W5</accession>
<dbReference type="RefSeq" id="WP_019247171.1">
    <property type="nucleotide sequence ID" value="NZ_AP024746.1"/>
</dbReference>
<dbReference type="AlphaFoldDB" id="A0A381A3W5"/>
<dbReference type="Proteomes" id="UP000255014">
    <property type="component" value="Unassembled WGS sequence"/>
</dbReference>
<reference evidence="1 2" key="1">
    <citation type="submission" date="2018-06" db="EMBL/GenBank/DDBJ databases">
        <authorList>
            <consortium name="Pathogen Informatics"/>
            <person name="Doyle S."/>
        </authorList>
    </citation>
    <scope>NUCLEOTIDE SEQUENCE [LARGE SCALE GENOMIC DNA]</scope>
    <source>
        <strain evidence="1 2">NCTC10911</strain>
    </source>
</reference>
<sequence length="55" mass="5912">MLRTALLINIYQKRVQALTSRLPLAQLLARAADNPALLNRLGLFQSAAAVPARGA</sequence>
<proteinExistence type="predicted"/>
<evidence type="ECO:0000313" key="2">
    <source>
        <dbReference type="Proteomes" id="UP000255014"/>
    </source>
</evidence>